<dbReference type="InterPro" id="IPR018060">
    <property type="entry name" value="HTH_AraC"/>
</dbReference>
<dbReference type="InterPro" id="IPR037923">
    <property type="entry name" value="HTH-like"/>
</dbReference>
<dbReference type="CDD" id="cd02208">
    <property type="entry name" value="cupin_RmlC-like"/>
    <property type="match status" value="1"/>
</dbReference>
<dbReference type="InterPro" id="IPR009057">
    <property type="entry name" value="Homeodomain-like_sf"/>
</dbReference>
<feature type="domain" description="HTH araC/xylS-type" evidence="4">
    <location>
        <begin position="199"/>
        <end position="297"/>
    </location>
</feature>
<accession>A0A923LK04</accession>
<dbReference type="InterPro" id="IPR014710">
    <property type="entry name" value="RmlC-like_jellyroll"/>
</dbReference>
<name>A0A923LK04_9FIRM</name>
<evidence type="ECO:0000259" key="4">
    <source>
        <dbReference type="PROSITE" id="PS01124"/>
    </source>
</evidence>
<keyword evidence="1" id="KW-0805">Transcription regulation</keyword>
<comment type="caution">
    <text evidence="5">The sequence shown here is derived from an EMBL/GenBank/DDBJ whole genome shotgun (WGS) entry which is preliminary data.</text>
</comment>
<dbReference type="Pfam" id="PF12833">
    <property type="entry name" value="HTH_18"/>
    <property type="match status" value="1"/>
</dbReference>
<sequence>MLIASNFQAGSDSREILPMDKSALPYVCMYREMSKYGDGTFPWHWHSAFEINYIANGELEFRTADAEFTLQKGDAVFINSGVMHAYRTRVEVNCEIFAHLFEPHFLSGMYHNAIEEKYILPIMNNQALQTFPIHPDSYENICMTEKILKMIELSREEPFGYELELRTEMGRFWCMLLKATEEIRSLSIPKNNTDVERVKVMMQYIHTHYGEKITLEDIAASASISARECTRCFQYCIDNSPVNYLNSYRIYMAAQMLLQTGDNIITISENCGFSSNSYFGKVFHESMGCTPMEYRRGKKNA</sequence>
<dbReference type="GO" id="GO:0003700">
    <property type="term" value="F:DNA-binding transcription factor activity"/>
    <property type="evidence" value="ECO:0007669"/>
    <property type="project" value="InterPro"/>
</dbReference>
<dbReference type="GO" id="GO:0043565">
    <property type="term" value="F:sequence-specific DNA binding"/>
    <property type="evidence" value="ECO:0007669"/>
    <property type="project" value="InterPro"/>
</dbReference>
<dbReference type="PROSITE" id="PS01124">
    <property type="entry name" value="HTH_ARAC_FAMILY_2"/>
    <property type="match status" value="1"/>
</dbReference>
<proteinExistence type="predicted"/>
<evidence type="ECO:0000256" key="3">
    <source>
        <dbReference type="ARBA" id="ARBA00023163"/>
    </source>
</evidence>
<reference evidence="5" key="1">
    <citation type="submission" date="2020-08" db="EMBL/GenBank/DDBJ databases">
        <title>Genome public.</title>
        <authorList>
            <person name="Liu C."/>
            <person name="Sun Q."/>
        </authorList>
    </citation>
    <scope>NUCLEOTIDE SEQUENCE</scope>
    <source>
        <strain evidence="5">NSJ-55</strain>
    </source>
</reference>
<dbReference type="PANTHER" id="PTHR43280:SF28">
    <property type="entry name" value="HTH-TYPE TRANSCRIPTIONAL ACTIVATOR RHAS"/>
    <property type="match status" value="1"/>
</dbReference>
<dbReference type="SUPFAM" id="SSF51215">
    <property type="entry name" value="Regulatory protein AraC"/>
    <property type="match status" value="1"/>
</dbReference>
<keyword evidence="2" id="KW-0238">DNA-binding</keyword>
<keyword evidence="3" id="KW-0804">Transcription</keyword>
<evidence type="ECO:0000256" key="2">
    <source>
        <dbReference type="ARBA" id="ARBA00023125"/>
    </source>
</evidence>
<dbReference type="SMART" id="SM00342">
    <property type="entry name" value="HTH_ARAC"/>
    <property type="match status" value="1"/>
</dbReference>
<dbReference type="SUPFAM" id="SSF46689">
    <property type="entry name" value="Homeodomain-like"/>
    <property type="match status" value="2"/>
</dbReference>
<dbReference type="Pfam" id="PF02311">
    <property type="entry name" value="AraC_binding"/>
    <property type="match status" value="1"/>
</dbReference>
<gene>
    <name evidence="5" type="ORF">H8S37_14530</name>
</gene>
<dbReference type="PANTHER" id="PTHR43280">
    <property type="entry name" value="ARAC-FAMILY TRANSCRIPTIONAL REGULATOR"/>
    <property type="match status" value="1"/>
</dbReference>
<dbReference type="InterPro" id="IPR020449">
    <property type="entry name" value="Tscrpt_reg_AraC-type_HTH"/>
</dbReference>
<dbReference type="Gene3D" id="2.60.120.10">
    <property type="entry name" value="Jelly Rolls"/>
    <property type="match status" value="1"/>
</dbReference>
<dbReference type="InterPro" id="IPR003313">
    <property type="entry name" value="AraC-bd"/>
</dbReference>
<organism evidence="5 6">
    <name type="scientific">Mediterraneibacter hominis</name>
    <dbReference type="NCBI Taxonomy" id="2763054"/>
    <lineage>
        <taxon>Bacteria</taxon>
        <taxon>Bacillati</taxon>
        <taxon>Bacillota</taxon>
        <taxon>Clostridia</taxon>
        <taxon>Lachnospirales</taxon>
        <taxon>Lachnospiraceae</taxon>
        <taxon>Mediterraneibacter</taxon>
    </lineage>
</organism>
<dbReference type="EMBL" id="JACOPF010000003">
    <property type="protein sequence ID" value="MBC5690131.1"/>
    <property type="molecule type" value="Genomic_DNA"/>
</dbReference>
<evidence type="ECO:0000313" key="6">
    <source>
        <dbReference type="Proteomes" id="UP000652477"/>
    </source>
</evidence>
<dbReference type="PRINTS" id="PR00032">
    <property type="entry name" value="HTHARAC"/>
</dbReference>
<dbReference type="Proteomes" id="UP000652477">
    <property type="component" value="Unassembled WGS sequence"/>
</dbReference>
<keyword evidence="6" id="KW-1185">Reference proteome</keyword>
<dbReference type="AlphaFoldDB" id="A0A923LK04"/>
<evidence type="ECO:0000313" key="5">
    <source>
        <dbReference type="EMBL" id="MBC5690131.1"/>
    </source>
</evidence>
<protein>
    <submittedName>
        <fullName evidence="5">Helix-turn-helix transcriptional regulator</fullName>
    </submittedName>
</protein>
<dbReference type="Gene3D" id="1.10.10.60">
    <property type="entry name" value="Homeodomain-like"/>
    <property type="match status" value="2"/>
</dbReference>
<evidence type="ECO:0000256" key="1">
    <source>
        <dbReference type="ARBA" id="ARBA00023015"/>
    </source>
</evidence>
<dbReference type="RefSeq" id="WP_186876773.1">
    <property type="nucleotide sequence ID" value="NZ_JACOPF010000003.1"/>
</dbReference>